<evidence type="ECO:0000313" key="13">
    <source>
        <dbReference type="Proteomes" id="UP000501780"/>
    </source>
</evidence>
<evidence type="ECO:0000256" key="10">
    <source>
        <dbReference type="SAM" id="Phobius"/>
    </source>
</evidence>
<keyword evidence="4" id="KW-0479">Metal-binding</keyword>
<dbReference type="PRINTS" id="PR00866">
    <property type="entry name" value="RNADNAPOLMS"/>
</dbReference>
<evidence type="ECO:0000256" key="8">
    <source>
        <dbReference type="ARBA" id="ARBA00034120"/>
    </source>
</evidence>
<evidence type="ECO:0000256" key="5">
    <source>
        <dbReference type="ARBA" id="ARBA00022842"/>
    </source>
</evidence>
<dbReference type="GO" id="GO:0003723">
    <property type="term" value="F:RNA binding"/>
    <property type="evidence" value="ECO:0007669"/>
    <property type="project" value="InterPro"/>
</dbReference>
<evidence type="ECO:0000256" key="1">
    <source>
        <dbReference type="ARBA" id="ARBA00012493"/>
    </source>
</evidence>
<organism evidence="12 13">
    <name type="scientific">Bacteroides faecium</name>
    <dbReference type="NCBI Taxonomy" id="2715212"/>
    <lineage>
        <taxon>Bacteria</taxon>
        <taxon>Pseudomonadati</taxon>
        <taxon>Bacteroidota</taxon>
        <taxon>Bacteroidia</taxon>
        <taxon>Bacteroidales</taxon>
        <taxon>Bacteroidaceae</taxon>
        <taxon>Bacteroides</taxon>
    </lineage>
</organism>
<dbReference type="Pfam" id="PF00078">
    <property type="entry name" value="RVT_1"/>
    <property type="match status" value="1"/>
</dbReference>
<dbReference type="GO" id="GO:0046872">
    <property type="term" value="F:metal ion binding"/>
    <property type="evidence" value="ECO:0007669"/>
    <property type="project" value="UniProtKB-KW"/>
</dbReference>
<dbReference type="GO" id="GO:0003964">
    <property type="term" value="F:RNA-directed DNA polymerase activity"/>
    <property type="evidence" value="ECO:0007669"/>
    <property type="project" value="UniProtKB-KW"/>
</dbReference>
<dbReference type="InterPro" id="IPR043502">
    <property type="entry name" value="DNA/RNA_pol_sf"/>
</dbReference>
<evidence type="ECO:0000256" key="7">
    <source>
        <dbReference type="ARBA" id="ARBA00023118"/>
    </source>
</evidence>
<keyword evidence="3" id="KW-0548">Nucleotidyltransferase</keyword>
<proteinExistence type="inferred from homology"/>
<feature type="transmembrane region" description="Helical" evidence="10">
    <location>
        <begin position="6"/>
        <end position="23"/>
    </location>
</feature>
<dbReference type="SUPFAM" id="SSF56672">
    <property type="entry name" value="DNA/RNA polymerases"/>
    <property type="match status" value="1"/>
</dbReference>
<keyword evidence="5" id="KW-0460">Magnesium</keyword>
<dbReference type="EC" id="2.7.7.49" evidence="1"/>
<dbReference type="InterPro" id="IPR051083">
    <property type="entry name" value="GrpII_Intron_Splice-Mob/Def"/>
</dbReference>
<evidence type="ECO:0000259" key="11">
    <source>
        <dbReference type="PROSITE" id="PS50878"/>
    </source>
</evidence>
<gene>
    <name evidence="12" type="ORF">BacF7301_11495</name>
</gene>
<dbReference type="RefSeq" id="WP_167962908.1">
    <property type="nucleotide sequence ID" value="NZ_CP050831.1"/>
</dbReference>
<keyword evidence="10" id="KW-0472">Membrane</keyword>
<dbReference type="NCBIfam" id="NF038233">
    <property type="entry name" value="retron_St85_RT"/>
    <property type="match status" value="1"/>
</dbReference>
<evidence type="ECO:0000313" key="12">
    <source>
        <dbReference type="EMBL" id="QIU94724.1"/>
    </source>
</evidence>
<comment type="similarity">
    <text evidence="8">Belongs to the bacterial reverse transcriptase family.</text>
</comment>
<keyword evidence="7" id="KW-0051">Antiviral defense</keyword>
<dbReference type="PROSITE" id="PS50878">
    <property type="entry name" value="RT_POL"/>
    <property type="match status" value="1"/>
</dbReference>
<protein>
    <recommendedName>
        <fullName evidence="1">RNA-directed DNA polymerase</fullName>
        <ecNumber evidence="1">2.7.7.49</ecNumber>
    </recommendedName>
</protein>
<dbReference type="GO" id="GO:0051607">
    <property type="term" value="P:defense response to virus"/>
    <property type="evidence" value="ECO:0007669"/>
    <property type="project" value="UniProtKB-KW"/>
</dbReference>
<keyword evidence="13" id="KW-1185">Reference proteome</keyword>
<evidence type="ECO:0000256" key="2">
    <source>
        <dbReference type="ARBA" id="ARBA00022679"/>
    </source>
</evidence>
<dbReference type="InterPro" id="IPR000477">
    <property type="entry name" value="RT_dom"/>
</dbReference>
<evidence type="ECO:0000256" key="9">
    <source>
        <dbReference type="ARBA" id="ARBA00048173"/>
    </source>
</evidence>
<dbReference type="InterPro" id="IPR000123">
    <property type="entry name" value="Reverse_transcriptase_msDNA"/>
</dbReference>
<dbReference type="CDD" id="cd03487">
    <property type="entry name" value="RT_Bac_retron_II"/>
    <property type="match status" value="1"/>
</dbReference>
<reference evidence="12 13" key="1">
    <citation type="submission" date="2020-03" db="EMBL/GenBank/DDBJ databases">
        <title>Genomic analysis of Bacteroides faecium CBA7301.</title>
        <authorList>
            <person name="Kim J."/>
            <person name="Roh S.W."/>
        </authorList>
    </citation>
    <scope>NUCLEOTIDE SEQUENCE [LARGE SCALE GENOMIC DNA]</scope>
    <source>
        <strain evidence="12 13">CBA7301</strain>
    </source>
</reference>
<evidence type="ECO:0000256" key="4">
    <source>
        <dbReference type="ARBA" id="ARBA00022723"/>
    </source>
</evidence>
<dbReference type="PANTHER" id="PTHR34047">
    <property type="entry name" value="NUCLEAR INTRON MATURASE 1, MITOCHONDRIAL-RELATED"/>
    <property type="match status" value="1"/>
</dbReference>
<dbReference type="KEGG" id="bfc:BacF7301_11495"/>
<keyword evidence="10" id="KW-1133">Transmembrane helix</keyword>
<sequence>MDGILITILIITGFLIYKMISSSRKQEGYKRWKATAGGGKEEDFSKSKSESGHGAWLRRALGVTVPRAPYVPKFDEEAVVWCARLLGVEANKLKEILENIPAHYHEFWVRKRKGGYRMISAPRKELQSIQTTINSRILSSVTTIHPASVGFRCRHSVVDNASPHLGKRYVLKMDIHDFFFSIRSPRVKNTFEMMGYPANVAKVFRTLCCLRNCLPQGAPTSPSLSNIVGYEMDKKLSALAAEYGLTYTRYADDLTFSGDVFPKDQIIPRIKQIIRDEKFEPNHKKTRFLHGYDRKIITGVSISSGVKLTIPKTRKREIRKNVYFILTKGLAEHQRRIGSNDPAYLKRLIGELCYWRSIEPDNAYVSDSIIALKRLEQRY</sequence>
<accession>A0A6H0KMN4</accession>
<keyword evidence="2" id="KW-0808">Transferase</keyword>
<evidence type="ECO:0000256" key="3">
    <source>
        <dbReference type="ARBA" id="ARBA00022695"/>
    </source>
</evidence>
<feature type="domain" description="Reverse transcriptase" evidence="11">
    <location>
        <begin position="90"/>
        <end position="302"/>
    </location>
</feature>
<name>A0A6H0KMN4_9BACE</name>
<dbReference type="AlphaFoldDB" id="A0A6H0KMN4"/>
<keyword evidence="10" id="KW-0812">Transmembrane</keyword>
<evidence type="ECO:0000256" key="6">
    <source>
        <dbReference type="ARBA" id="ARBA00022918"/>
    </source>
</evidence>
<comment type="catalytic activity">
    <reaction evidence="9">
        <text>DNA(n) + a 2'-deoxyribonucleoside 5'-triphosphate = DNA(n+1) + diphosphate</text>
        <dbReference type="Rhea" id="RHEA:22508"/>
        <dbReference type="Rhea" id="RHEA-COMP:17339"/>
        <dbReference type="Rhea" id="RHEA-COMP:17340"/>
        <dbReference type="ChEBI" id="CHEBI:33019"/>
        <dbReference type="ChEBI" id="CHEBI:61560"/>
        <dbReference type="ChEBI" id="CHEBI:173112"/>
        <dbReference type="EC" id="2.7.7.49"/>
    </reaction>
</comment>
<dbReference type="Proteomes" id="UP000501780">
    <property type="component" value="Chromosome"/>
</dbReference>
<keyword evidence="6 12" id="KW-0695">RNA-directed DNA polymerase</keyword>
<dbReference type="EMBL" id="CP050831">
    <property type="protein sequence ID" value="QIU94724.1"/>
    <property type="molecule type" value="Genomic_DNA"/>
</dbReference>
<dbReference type="PANTHER" id="PTHR34047:SF7">
    <property type="entry name" value="RNA-DIRECTED DNA POLYMERASE"/>
    <property type="match status" value="1"/>
</dbReference>